<organism evidence="2 3">
    <name type="scientific">Phaseolus coccineus</name>
    <name type="common">Scarlet runner bean</name>
    <name type="synonym">Phaseolus multiflorus</name>
    <dbReference type="NCBI Taxonomy" id="3886"/>
    <lineage>
        <taxon>Eukaryota</taxon>
        <taxon>Viridiplantae</taxon>
        <taxon>Streptophyta</taxon>
        <taxon>Embryophyta</taxon>
        <taxon>Tracheophyta</taxon>
        <taxon>Spermatophyta</taxon>
        <taxon>Magnoliopsida</taxon>
        <taxon>eudicotyledons</taxon>
        <taxon>Gunneridae</taxon>
        <taxon>Pentapetalae</taxon>
        <taxon>rosids</taxon>
        <taxon>fabids</taxon>
        <taxon>Fabales</taxon>
        <taxon>Fabaceae</taxon>
        <taxon>Papilionoideae</taxon>
        <taxon>50 kb inversion clade</taxon>
        <taxon>NPAAA clade</taxon>
        <taxon>indigoferoid/millettioid clade</taxon>
        <taxon>Phaseoleae</taxon>
        <taxon>Phaseolus</taxon>
    </lineage>
</organism>
<sequence length="66" mass="7803">MNLFALLLVSNAYWLHFITNFEVLYELNPLTIMTWRFNDHGFNYILLDRKYLLGLLTGGFKFCPVA</sequence>
<dbReference type="EMBL" id="JAYMYR010000011">
    <property type="protein sequence ID" value="KAK7331915.1"/>
    <property type="molecule type" value="Genomic_DNA"/>
</dbReference>
<dbReference type="AlphaFoldDB" id="A0AAN9L9I1"/>
<dbReference type="Proteomes" id="UP001374584">
    <property type="component" value="Unassembled WGS sequence"/>
</dbReference>
<feature type="signal peptide" evidence="1">
    <location>
        <begin position="1"/>
        <end position="20"/>
    </location>
</feature>
<keyword evidence="1" id="KW-0732">Signal</keyword>
<evidence type="ECO:0000313" key="2">
    <source>
        <dbReference type="EMBL" id="KAK7331915.1"/>
    </source>
</evidence>
<keyword evidence="3" id="KW-1185">Reference proteome</keyword>
<reference evidence="2 3" key="1">
    <citation type="submission" date="2024-01" db="EMBL/GenBank/DDBJ databases">
        <title>The genomes of 5 underutilized Papilionoideae crops provide insights into root nodulation and disease resistanc.</title>
        <authorList>
            <person name="Jiang F."/>
        </authorList>
    </citation>
    <scope>NUCLEOTIDE SEQUENCE [LARGE SCALE GENOMIC DNA]</scope>
    <source>
        <strain evidence="2">JINMINGXINNONG_FW02</strain>
        <tissue evidence="2">Leaves</tissue>
    </source>
</reference>
<feature type="chain" id="PRO_5042870058" evidence="1">
    <location>
        <begin position="21"/>
        <end position="66"/>
    </location>
</feature>
<gene>
    <name evidence="2" type="ORF">VNO80_28658</name>
</gene>
<evidence type="ECO:0000313" key="3">
    <source>
        <dbReference type="Proteomes" id="UP001374584"/>
    </source>
</evidence>
<proteinExistence type="predicted"/>
<evidence type="ECO:0000256" key="1">
    <source>
        <dbReference type="SAM" id="SignalP"/>
    </source>
</evidence>
<protein>
    <submittedName>
        <fullName evidence="2">Uncharacterized protein</fullName>
    </submittedName>
</protein>
<comment type="caution">
    <text evidence="2">The sequence shown here is derived from an EMBL/GenBank/DDBJ whole genome shotgun (WGS) entry which is preliminary data.</text>
</comment>
<accession>A0AAN9L9I1</accession>
<name>A0AAN9L9I1_PHACN</name>